<proteinExistence type="predicted"/>
<organism evidence="2 3">
    <name type="scientific">Aspergillus heteromorphus CBS 117.55</name>
    <dbReference type="NCBI Taxonomy" id="1448321"/>
    <lineage>
        <taxon>Eukaryota</taxon>
        <taxon>Fungi</taxon>
        <taxon>Dikarya</taxon>
        <taxon>Ascomycota</taxon>
        <taxon>Pezizomycotina</taxon>
        <taxon>Eurotiomycetes</taxon>
        <taxon>Eurotiomycetidae</taxon>
        <taxon>Eurotiales</taxon>
        <taxon>Aspergillaceae</taxon>
        <taxon>Aspergillus</taxon>
        <taxon>Aspergillus subgen. Circumdati</taxon>
    </lineage>
</organism>
<keyword evidence="1" id="KW-0472">Membrane</keyword>
<gene>
    <name evidence="2" type="ORF">BO70DRAFT_70950</name>
</gene>
<keyword evidence="3" id="KW-1185">Reference proteome</keyword>
<sequence>MLMGNWHWATWHRAVPVSSQMLNARRSICLALFPEDGRLLSFPSLAGGRHGTVIDSQLFRPSFPLCSAVAVAVYKTDTDMAVIHSLLVGHVFFSNCYGRIGADRANYLLLVLGLGLVLVLVLVLVLGARC</sequence>
<feature type="transmembrane region" description="Helical" evidence="1">
    <location>
        <begin position="107"/>
        <end position="128"/>
    </location>
</feature>
<evidence type="ECO:0000313" key="3">
    <source>
        <dbReference type="Proteomes" id="UP000247233"/>
    </source>
</evidence>
<keyword evidence="1" id="KW-0812">Transmembrane</keyword>
<dbReference type="RefSeq" id="XP_025397796.1">
    <property type="nucleotide sequence ID" value="XM_025548668.1"/>
</dbReference>
<keyword evidence="1" id="KW-1133">Transmembrane helix</keyword>
<name>A0A317VSZ2_9EURO</name>
<dbReference type="GeneID" id="37070905"/>
<dbReference type="AlphaFoldDB" id="A0A317VSZ2"/>
<dbReference type="EMBL" id="MSFL01000019">
    <property type="protein sequence ID" value="PWY77035.1"/>
    <property type="molecule type" value="Genomic_DNA"/>
</dbReference>
<reference evidence="2 3" key="1">
    <citation type="submission" date="2016-12" db="EMBL/GenBank/DDBJ databases">
        <title>The genomes of Aspergillus section Nigri reveals drivers in fungal speciation.</title>
        <authorList>
            <consortium name="DOE Joint Genome Institute"/>
            <person name="Vesth T.C."/>
            <person name="Nybo J."/>
            <person name="Theobald S."/>
            <person name="Brandl J."/>
            <person name="Frisvad J.C."/>
            <person name="Nielsen K.F."/>
            <person name="Lyhne E.K."/>
            <person name="Kogle M.E."/>
            <person name="Kuo A."/>
            <person name="Riley R."/>
            <person name="Clum A."/>
            <person name="Nolan M."/>
            <person name="Lipzen A."/>
            <person name="Salamov A."/>
            <person name="Henrissat B."/>
            <person name="Wiebenga A."/>
            <person name="De Vries R.P."/>
            <person name="Grigoriev I.V."/>
            <person name="Mortensen U.H."/>
            <person name="Andersen M.R."/>
            <person name="Baker S.E."/>
        </authorList>
    </citation>
    <scope>NUCLEOTIDE SEQUENCE [LARGE SCALE GENOMIC DNA]</scope>
    <source>
        <strain evidence="2 3">CBS 117.55</strain>
    </source>
</reference>
<dbReference type="VEuPathDB" id="FungiDB:BO70DRAFT_70950"/>
<protein>
    <submittedName>
        <fullName evidence="2">Uncharacterized protein</fullName>
    </submittedName>
</protein>
<evidence type="ECO:0000313" key="2">
    <source>
        <dbReference type="EMBL" id="PWY77035.1"/>
    </source>
</evidence>
<evidence type="ECO:0000256" key="1">
    <source>
        <dbReference type="SAM" id="Phobius"/>
    </source>
</evidence>
<accession>A0A317VSZ2</accession>
<dbReference type="Proteomes" id="UP000247233">
    <property type="component" value="Unassembled WGS sequence"/>
</dbReference>
<comment type="caution">
    <text evidence="2">The sequence shown here is derived from an EMBL/GenBank/DDBJ whole genome shotgun (WGS) entry which is preliminary data.</text>
</comment>